<feature type="region of interest" description="Disordered" evidence="1">
    <location>
        <begin position="1"/>
        <end position="42"/>
    </location>
</feature>
<evidence type="ECO:0000313" key="4">
    <source>
        <dbReference type="Proteomes" id="UP001530315"/>
    </source>
</evidence>
<dbReference type="PANTHER" id="PTHR43036:SF2">
    <property type="entry name" value="OS04G0481300 PROTEIN"/>
    <property type="match status" value="1"/>
</dbReference>
<dbReference type="InterPro" id="IPR013216">
    <property type="entry name" value="Methyltransf_11"/>
</dbReference>
<gene>
    <name evidence="3" type="ORF">ACHAW5_003648</name>
</gene>
<feature type="domain" description="Methyltransferase type 11" evidence="2">
    <location>
        <begin position="123"/>
        <end position="189"/>
    </location>
</feature>
<sequence>MPSGASTRDPRTGILLPSEGEIESSIPTTWDDESNPISGREGNDISSLFSRLDSSPDAAFYAEPRFAEHVDDRAVESMTSYVSDRLLRRDDSVLDLCSSWTSHIRPGLREGLGLKRVAGLGMNAKELEANPSLTEWTVMDLNADGNVRLPYDDGSFDVVMIQLSVDYLIHPLEVMREASRVLRKDGRIAVLFSNRLFLSKAVGLWTGSDDLDHAYTVGAYLRFCDGGFANIAAEDLSTRQRRGRERVIVGDPMYVVTATKS</sequence>
<dbReference type="EMBL" id="JALLAZ020001152">
    <property type="protein sequence ID" value="KAL3779649.1"/>
    <property type="molecule type" value="Genomic_DNA"/>
</dbReference>
<accession>A0ABD3NUP5</accession>
<dbReference type="SUPFAM" id="SSF53335">
    <property type="entry name" value="S-adenosyl-L-methionine-dependent methyltransferases"/>
    <property type="match status" value="1"/>
</dbReference>
<dbReference type="InterPro" id="IPR029063">
    <property type="entry name" value="SAM-dependent_MTases_sf"/>
</dbReference>
<name>A0ABD3NUP5_9STRA</name>
<evidence type="ECO:0000313" key="3">
    <source>
        <dbReference type="EMBL" id="KAL3779649.1"/>
    </source>
</evidence>
<dbReference type="Proteomes" id="UP001530315">
    <property type="component" value="Unassembled WGS sequence"/>
</dbReference>
<reference evidence="3 4" key="1">
    <citation type="submission" date="2024-10" db="EMBL/GenBank/DDBJ databases">
        <title>Updated reference genomes for cyclostephanoid diatoms.</title>
        <authorList>
            <person name="Roberts W.R."/>
            <person name="Alverson A.J."/>
        </authorList>
    </citation>
    <scope>NUCLEOTIDE SEQUENCE [LARGE SCALE GENOMIC DNA]</scope>
    <source>
        <strain evidence="3 4">AJA276-08</strain>
    </source>
</reference>
<keyword evidence="4" id="KW-1185">Reference proteome</keyword>
<organism evidence="3 4">
    <name type="scientific">Stephanodiscus triporus</name>
    <dbReference type="NCBI Taxonomy" id="2934178"/>
    <lineage>
        <taxon>Eukaryota</taxon>
        <taxon>Sar</taxon>
        <taxon>Stramenopiles</taxon>
        <taxon>Ochrophyta</taxon>
        <taxon>Bacillariophyta</taxon>
        <taxon>Coscinodiscophyceae</taxon>
        <taxon>Thalassiosirophycidae</taxon>
        <taxon>Stephanodiscales</taxon>
        <taxon>Stephanodiscaceae</taxon>
        <taxon>Stephanodiscus</taxon>
    </lineage>
</organism>
<protein>
    <recommendedName>
        <fullName evidence="2">Methyltransferase type 11 domain-containing protein</fullName>
    </recommendedName>
</protein>
<dbReference type="AlphaFoldDB" id="A0ABD3NUP5"/>
<dbReference type="PANTHER" id="PTHR43036">
    <property type="entry name" value="OSJNBB0011N17.9 PROTEIN"/>
    <property type="match status" value="1"/>
</dbReference>
<dbReference type="Pfam" id="PF08241">
    <property type="entry name" value="Methyltransf_11"/>
    <property type="match status" value="1"/>
</dbReference>
<evidence type="ECO:0000256" key="1">
    <source>
        <dbReference type="SAM" id="MobiDB-lite"/>
    </source>
</evidence>
<evidence type="ECO:0000259" key="2">
    <source>
        <dbReference type="Pfam" id="PF08241"/>
    </source>
</evidence>
<dbReference type="Gene3D" id="3.40.50.150">
    <property type="entry name" value="Vaccinia Virus protein VP39"/>
    <property type="match status" value="1"/>
</dbReference>
<proteinExistence type="predicted"/>
<comment type="caution">
    <text evidence="3">The sequence shown here is derived from an EMBL/GenBank/DDBJ whole genome shotgun (WGS) entry which is preliminary data.</text>
</comment>